<dbReference type="HOGENOM" id="CLU_046484_7_2_4"/>
<evidence type="ECO:0000313" key="4">
    <source>
        <dbReference type="Proteomes" id="UP000017813"/>
    </source>
</evidence>
<keyword evidence="1" id="KW-0732">Signal</keyword>
<dbReference type="PROSITE" id="PS01123">
    <property type="entry name" value="TNASE_1"/>
    <property type="match status" value="1"/>
</dbReference>
<dbReference type="eggNOG" id="COG1525">
    <property type="taxonomic scope" value="Bacteria"/>
</dbReference>
<dbReference type="Gene3D" id="2.40.50.90">
    <property type="match status" value="1"/>
</dbReference>
<dbReference type="SUPFAM" id="SSF50199">
    <property type="entry name" value="Staphylococcal nuclease"/>
    <property type="match status" value="1"/>
</dbReference>
<reference evidence="3 4" key="1">
    <citation type="submission" date="2010-03" db="EMBL/GenBank/DDBJ databases">
        <authorList>
            <consortium name="The Broad Institute Genome Sequencing Platform"/>
            <person name="Ward D."/>
            <person name="Earl A."/>
            <person name="Feldgarden M."/>
            <person name="Gevers D."/>
            <person name="Young S."/>
            <person name="Zeng Q."/>
            <person name="Koehrsen M."/>
            <person name="Alvarado L."/>
            <person name="Berlin A.M."/>
            <person name="Borenstein D."/>
            <person name="Chapman S.B."/>
            <person name="Chen Z."/>
            <person name="Engels R."/>
            <person name="Freedman E."/>
            <person name="Gellesch M."/>
            <person name="Goldberg J."/>
            <person name="Griggs A."/>
            <person name="Gujja S."/>
            <person name="Heilman E.R."/>
            <person name="Heiman D.I."/>
            <person name="Hepburn T.A."/>
            <person name="Howarth C."/>
            <person name="Jen D."/>
            <person name="Larson L."/>
            <person name="Mehta T."/>
            <person name="Park D."/>
            <person name="Pearson M."/>
            <person name="Richards J."/>
            <person name="Roberts A."/>
            <person name="Saif S."/>
            <person name="Shea T.D."/>
            <person name="Shenoy N."/>
            <person name="Sisk P."/>
            <person name="Stolte C."/>
            <person name="Sykes S.N."/>
            <person name="Walk T."/>
            <person name="White J."/>
            <person name="Yandava C."/>
            <person name="Izard J."/>
            <person name="Baranova O.V."/>
            <person name="Blanton J.M."/>
            <person name="Tanner A.C."/>
            <person name="Dewhirst F."/>
            <person name="Haas B."/>
            <person name="Nusbaum C."/>
            <person name="Birren B."/>
        </authorList>
    </citation>
    <scope>NUCLEOTIDE SEQUENCE [LARGE SCALE GENOMIC DNA]</scope>
    <source>
        <strain evidence="3 4">ATCC 29453</strain>
    </source>
</reference>
<dbReference type="PANTHER" id="PTHR12302:SF26">
    <property type="entry name" value="BLR1266 PROTEIN"/>
    <property type="match status" value="1"/>
</dbReference>
<dbReference type="AlphaFoldDB" id="V9H9R3"/>
<evidence type="ECO:0000313" key="3">
    <source>
        <dbReference type="EMBL" id="EFG31989.2"/>
    </source>
</evidence>
<dbReference type="OrthoDB" id="9805504at2"/>
<dbReference type="Proteomes" id="UP000017813">
    <property type="component" value="Unassembled WGS sequence"/>
</dbReference>
<dbReference type="PROSITE" id="PS50830">
    <property type="entry name" value="TNASE_3"/>
    <property type="match status" value="1"/>
</dbReference>
<dbReference type="Pfam" id="PF00565">
    <property type="entry name" value="SNase"/>
    <property type="match status" value="1"/>
</dbReference>
<keyword evidence="4" id="KW-1185">Reference proteome</keyword>
<dbReference type="InterPro" id="IPR002071">
    <property type="entry name" value="Thermonucl_AS"/>
</dbReference>
<evidence type="ECO:0000256" key="1">
    <source>
        <dbReference type="SAM" id="SignalP"/>
    </source>
</evidence>
<gene>
    <name evidence="3" type="ORF">HMPREF9021_00394</name>
</gene>
<reference evidence="3 4" key="2">
    <citation type="submission" date="2011-10" db="EMBL/GenBank/DDBJ databases">
        <title>The Genome Sequence of Simonsiella muelleri ATCC 29453.</title>
        <authorList>
            <consortium name="The Broad Institute Genome Sequencing Platform"/>
            <consortium name="The Broad Institute Genome Sequencing Center for Infectious Disease"/>
            <person name="Earl A."/>
            <person name="Ward D."/>
            <person name="Feldgarden M."/>
            <person name="Gevers D."/>
            <person name="Izard J."/>
            <person name="Baranova O.V."/>
            <person name="Blanton J.M."/>
            <person name="Tanner A.C."/>
            <person name="Dewhirst F."/>
            <person name="Young S.K."/>
            <person name="Zeng Q."/>
            <person name="Gargeya S."/>
            <person name="Fitzgerald M."/>
            <person name="Haas B."/>
            <person name="Abouelleil A."/>
            <person name="Alvarado L."/>
            <person name="Arachchi H.M."/>
            <person name="Berlin A."/>
            <person name="Brown A."/>
            <person name="Chapman S.B."/>
            <person name="Chen Z."/>
            <person name="Dunbar C."/>
            <person name="Freedman E."/>
            <person name="Gearin G."/>
            <person name="Goldberg J."/>
            <person name="Griggs A."/>
            <person name="Gujja S."/>
            <person name="Heiman D."/>
            <person name="Howarth C."/>
            <person name="Larson L."/>
            <person name="Lui A."/>
            <person name="MacDonald P.J.P."/>
            <person name="Montmayeur A."/>
            <person name="Murphy C."/>
            <person name="Neiman D."/>
            <person name="Pearson M."/>
            <person name="Priest M."/>
            <person name="Roberts A."/>
            <person name="Saif S."/>
            <person name="Shea T."/>
            <person name="Shenoy N."/>
            <person name="Sisk P."/>
            <person name="Stolte C."/>
            <person name="Sykes S."/>
            <person name="Wortman J."/>
            <person name="Nusbaum C."/>
            <person name="Birren B."/>
        </authorList>
    </citation>
    <scope>NUCLEOTIDE SEQUENCE [LARGE SCALE GENOMIC DNA]</scope>
    <source>
        <strain evidence="3 4">ATCC 29453</strain>
    </source>
</reference>
<dbReference type="InterPro" id="IPR016071">
    <property type="entry name" value="Staphylococal_nuclease_OB-fold"/>
</dbReference>
<dbReference type="STRING" id="641147.HMPREF9021_00394"/>
<dbReference type="InterPro" id="IPR035437">
    <property type="entry name" value="SNase_OB-fold_sf"/>
</dbReference>
<dbReference type="EMBL" id="ADCY02000006">
    <property type="protein sequence ID" value="EFG31989.2"/>
    <property type="molecule type" value="Genomic_DNA"/>
</dbReference>
<dbReference type="GO" id="GO:0004518">
    <property type="term" value="F:nuclease activity"/>
    <property type="evidence" value="ECO:0007669"/>
    <property type="project" value="InterPro"/>
</dbReference>
<feature type="chain" id="PRO_5030178924" description="TNase-like domain-containing protein" evidence="1">
    <location>
        <begin position="22"/>
        <end position="189"/>
    </location>
</feature>
<dbReference type="KEGG" id="smur:BWP33_00620"/>
<dbReference type="GO" id="GO:0003676">
    <property type="term" value="F:nucleic acid binding"/>
    <property type="evidence" value="ECO:0007669"/>
    <property type="project" value="InterPro"/>
</dbReference>
<sequence length="189" mass="21569">MIQKMKLTLLASMILLNACVAPEHTVPHTSSQSTTNHRESYTATVIKIADGDTITVQDNHGVTHKIRLAYIDAPETKQNYGSDSKDGLTKLISGKPVRVNVRDIDRYQREVALIEADGRDVNYRQVELGNAWHYTQYAKNQLAEDYQRYQAAMAKAKEKKLGLWSFARPQAPWDYRKQQRSKKTTSTEE</sequence>
<name>V9H9R3_9NEIS</name>
<protein>
    <recommendedName>
        <fullName evidence="2">TNase-like domain-containing protein</fullName>
    </recommendedName>
</protein>
<comment type="caution">
    <text evidence="3">The sequence shown here is derived from an EMBL/GenBank/DDBJ whole genome shotgun (WGS) entry which is preliminary data.</text>
</comment>
<feature type="domain" description="TNase-like" evidence="2">
    <location>
        <begin position="39"/>
        <end position="166"/>
    </location>
</feature>
<organism evidence="3 4">
    <name type="scientific">Simonsiella muelleri ATCC 29453</name>
    <dbReference type="NCBI Taxonomy" id="641147"/>
    <lineage>
        <taxon>Bacteria</taxon>
        <taxon>Pseudomonadati</taxon>
        <taxon>Pseudomonadota</taxon>
        <taxon>Betaproteobacteria</taxon>
        <taxon>Neisseriales</taxon>
        <taxon>Neisseriaceae</taxon>
        <taxon>Simonsiella</taxon>
    </lineage>
</organism>
<accession>V9H9R3</accession>
<feature type="signal peptide" evidence="1">
    <location>
        <begin position="1"/>
        <end position="21"/>
    </location>
</feature>
<evidence type="ECO:0000259" key="2">
    <source>
        <dbReference type="PROSITE" id="PS50830"/>
    </source>
</evidence>
<dbReference type="SMART" id="SM00318">
    <property type="entry name" value="SNc"/>
    <property type="match status" value="1"/>
</dbReference>
<proteinExistence type="predicted"/>
<dbReference type="PANTHER" id="PTHR12302">
    <property type="entry name" value="EBNA2 BINDING PROTEIN P100"/>
    <property type="match status" value="1"/>
</dbReference>
<dbReference type="RefSeq" id="WP_002641302.1">
    <property type="nucleotide sequence ID" value="NZ_CP019448.1"/>
</dbReference>